<dbReference type="STRING" id="1071918.SAMN05421544_101157"/>
<dbReference type="AlphaFoldDB" id="A0A1G6YGM8"/>
<reference evidence="2 3" key="1">
    <citation type="submission" date="2016-10" db="EMBL/GenBank/DDBJ databases">
        <authorList>
            <person name="de Groot N.N."/>
        </authorList>
    </citation>
    <scope>NUCLEOTIDE SEQUENCE [LARGE SCALE GENOMIC DNA]</scope>
    <source>
        <strain evidence="2 3">DSM 24015</strain>
    </source>
</reference>
<accession>A0A1G6YGM8</accession>
<name>A0A1G6YGM8_9FLAO</name>
<dbReference type="InterPro" id="IPR006179">
    <property type="entry name" value="5_nucleotidase/apyrase"/>
</dbReference>
<dbReference type="GO" id="GO:0030288">
    <property type="term" value="C:outer membrane-bounded periplasmic space"/>
    <property type="evidence" value="ECO:0007669"/>
    <property type="project" value="TreeGrafter"/>
</dbReference>
<dbReference type="InterPro" id="IPR008334">
    <property type="entry name" value="5'-Nucleotdase_C"/>
</dbReference>
<proteinExistence type="predicted"/>
<dbReference type="EMBL" id="FNAS01000001">
    <property type="protein sequence ID" value="SDD89520.1"/>
    <property type="molecule type" value="Genomic_DNA"/>
</dbReference>
<evidence type="ECO:0000259" key="1">
    <source>
        <dbReference type="Pfam" id="PF02872"/>
    </source>
</evidence>
<dbReference type="PANTHER" id="PTHR11575">
    <property type="entry name" value="5'-NUCLEOTIDASE-RELATED"/>
    <property type="match status" value="1"/>
</dbReference>
<sequence>MEEDTEINSIIAPYKKEMDCRMDEKISHTSMDLDKNGDNSTLGNLLADYTYAAAREWAKKNNIPSVDAAVINIGSIRSTIGRGDILLRHIYEVMPFENQLVIVKFKGKDIQGLFDYYAKTKKNNPISHLVISVEKGKITKALIDGKPIDESRDYYIATNDYLALGGDNMWFFGKGEIIDTNEKLRDIFIREFKKHPEVVPPTAIRLTFIK</sequence>
<dbReference type="PANTHER" id="PTHR11575:SF24">
    <property type="entry name" value="5'-NUCLEOTIDASE"/>
    <property type="match status" value="1"/>
</dbReference>
<dbReference type="GO" id="GO:0009166">
    <property type="term" value="P:nucleotide catabolic process"/>
    <property type="evidence" value="ECO:0007669"/>
    <property type="project" value="InterPro"/>
</dbReference>
<dbReference type="SUPFAM" id="SSF55816">
    <property type="entry name" value="5'-nucleotidase (syn. UDP-sugar hydrolase), C-terminal domain"/>
    <property type="match status" value="1"/>
</dbReference>
<dbReference type="PRINTS" id="PR01607">
    <property type="entry name" value="APYRASEFAMLY"/>
</dbReference>
<gene>
    <name evidence="2" type="ORF">SAMN05421544_101157</name>
</gene>
<dbReference type="GO" id="GO:0016787">
    <property type="term" value="F:hydrolase activity"/>
    <property type="evidence" value="ECO:0007669"/>
    <property type="project" value="InterPro"/>
</dbReference>
<dbReference type="Gene3D" id="3.90.780.10">
    <property type="entry name" value="5'-Nucleotidase, C-terminal domain"/>
    <property type="match status" value="1"/>
</dbReference>
<protein>
    <submittedName>
        <fullName evidence="2">5'-nucleotidase, C-terminal domain</fullName>
    </submittedName>
</protein>
<dbReference type="InterPro" id="IPR036907">
    <property type="entry name" value="5'-Nucleotdase_C_sf"/>
</dbReference>
<organism evidence="2 3">
    <name type="scientific">Riemerella columbipharyngis</name>
    <dbReference type="NCBI Taxonomy" id="1071918"/>
    <lineage>
        <taxon>Bacteria</taxon>
        <taxon>Pseudomonadati</taxon>
        <taxon>Bacteroidota</taxon>
        <taxon>Flavobacteriia</taxon>
        <taxon>Flavobacteriales</taxon>
        <taxon>Weeksellaceae</taxon>
        <taxon>Riemerella</taxon>
    </lineage>
</organism>
<keyword evidence="3" id="KW-1185">Reference proteome</keyword>
<feature type="domain" description="5'-Nucleotidase C-terminal" evidence="1">
    <location>
        <begin position="35"/>
        <end position="169"/>
    </location>
</feature>
<dbReference type="Proteomes" id="UP000198517">
    <property type="component" value="Unassembled WGS sequence"/>
</dbReference>
<evidence type="ECO:0000313" key="2">
    <source>
        <dbReference type="EMBL" id="SDD89520.1"/>
    </source>
</evidence>
<evidence type="ECO:0000313" key="3">
    <source>
        <dbReference type="Proteomes" id="UP000198517"/>
    </source>
</evidence>
<dbReference type="Pfam" id="PF02872">
    <property type="entry name" value="5_nucleotid_C"/>
    <property type="match status" value="1"/>
</dbReference>